<feature type="domain" description="HMA" evidence="2">
    <location>
        <begin position="1"/>
        <end position="64"/>
    </location>
</feature>
<evidence type="ECO:0000256" key="1">
    <source>
        <dbReference type="ARBA" id="ARBA00022723"/>
    </source>
</evidence>
<keyword evidence="1" id="KW-0479">Metal-binding</keyword>
<dbReference type="Proteomes" id="UP000658720">
    <property type="component" value="Unassembled WGS sequence"/>
</dbReference>
<accession>A0ABR9VN50</accession>
<proteinExistence type="predicted"/>
<evidence type="ECO:0000313" key="3">
    <source>
        <dbReference type="EMBL" id="MBE9252782.1"/>
    </source>
</evidence>
<dbReference type="SUPFAM" id="SSF55008">
    <property type="entry name" value="HMA, heavy metal-associated domain"/>
    <property type="match status" value="1"/>
</dbReference>
<comment type="caution">
    <text evidence="3">The sequence shown here is derived from an EMBL/GenBank/DDBJ whole genome shotgun (WGS) entry which is preliminary data.</text>
</comment>
<dbReference type="InterPro" id="IPR017969">
    <property type="entry name" value="Heavy-metal-associated_CS"/>
</dbReference>
<name>A0ABR9VN50_9SYNC</name>
<evidence type="ECO:0000259" key="2">
    <source>
        <dbReference type="PROSITE" id="PS50846"/>
    </source>
</evidence>
<dbReference type="PROSITE" id="PS01047">
    <property type="entry name" value="HMA_1"/>
    <property type="match status" value="1"/>
</dbReference>
<gene>
    <name evidence="3" type="ORF">IQ217_02710</name>
</gene>
<sequence>MTIQLTVPTIVCEACAAAVTKAVQNEDAQATVQVDVASKQVTITSAVTEELLRAAIASAGHEVE</sequence>
<reference evidence="3 4" key="1">
    <citation type="submission" date="2020-10" db="EMBL/GenBank/DDBJ databases">
        <authorList>
            <person name="Castelo-Branco R."/>
            <person name="Eusebio N."/>
            <person name="Adriana R."/>
            <person name="Vieira A."/>
            <person name="Brugerolle De Fraissinette N."/>
            <person name="Rezende De Castro R."/>
            <person name="Schneider M.P."/>
            <person name="Vasconcelos V."/>
            <person name="Leao P.N."/>
        </authorList>
    </citation>
    <scope>NUCLEOTIDE SEQUENCE [LARGE SCALE GENOMIC DNA]</scope>
    <source>
        <strain evidence="3 4">LEGE 00031</strain>
    </source>
</reference>
<evidence type="ECO:0000313" key="4">
    <source>
        <dbReference type="Proteomes" id="UP000658720"/>
    </source>
</evidence>
<keyword evidence="4" id="KW-1185">Reference proteome</keyword>
<dbReference type="Pfam" id="PF00403">
    <property type="entry name" value="HMA"/>
    <property type="match status" value="1"/>
</dbReference>
<dbReference type="RefSeq" id="WP_190597726.1">
    <property type="nucleotide sequence ID" value="NZ_JADEVV010000005.1"/>
</dbReference>
<dbReference type="InterPro" id="IPR006121">
    <property type="entry name" value="HMA_dom"/>
</dbReference>
<dbReference type="EMBL" id="JADEVV010000005">
    <property type="protein sequence ID" value="MBE9252782.1"/>
    <property type="molecule type" value="Genomic_DNA"/>
</dbReference>
<dbReference type="InterPro" id="IPR036163">
    <property type="entry name" value="HMA_dom_sf"/>
</dbReference>
<protein>
    <submittedName>
        <fullName evidence="3">Heavy-metal-associated domain-containing protein</fullName>
    </submittedName>
</protein>
<organism evidence="3 4">
    <name type="scientific">Synechocystis salina LEGE 00031</name>
    <dbReference type="NCBI Taxonomy" id="1828736"/>
    <lineage>
        <taxon>Bacteria</taxon>
        <taxon>Bacillati</taxon>
        <taxon>Cyanobacteriota</taxon>
        <taxon>Cyanophyceae</taxon>
        <taxon>Synechococcales</taxon>
        <taxon>Merismopediaceae</taxon>
        <taxon>Synechocystis</taxon>
    </lineage>
</organism>
<dbReference type="PROSITE" id="PS50846">
    <property type="entry name" value="HMA_2"/>
    <property type="match status" value="1"/>
</dbReference>
<dbReference type="CDD" id="cd00371">
    <property type="entry name" value="HMA"/>
    <property type="match status" value="1"/>
</dbReference>
<dbReference type="Gene3D" id="3.30.70.100">
    <property type="match status" value="1"/>
</dbReference>